<evidence type="ECO:0000313" key="2">
    <source>
        <dbReference type="Proteomes" id="UP000789525"/>
    </source>
</evidence>
<feature type="non-terminal residue" evidence="1">
    <location>
        <position position="256"/>
    </location>
</feature>
<protein>
    <submittedName>
        <fullName evidence="1">1779_t:CDS:1</fullName>
    </submittedName>
</protein>
<accession>A0ACA9P8I0</accession>
<comment type="caution">
    <text evidence="1">The sequence shown here is derived from an EMBL/GenBank/DDBJ whole genome shotgun (WGS) entry which is preliminary data.</text>
</comment>
<keyword evidence="2" id="KW-1185">Reference proteome</keyword>
<dbReference type="Proteomes" id="UP000789525">
    <property type="component" value="Unassembled WGS sequence"/>
</dbReference>
<proteinExistence type="predicted"/>
<organism evidence="1 2">
    <name type="scientific">Acaulospora colombiana</name>
    <dbReference type="NCBI Taxonomy" id="27376"/>
    <lineage>
        <taxon>Eukaryota</taxon>
        <taxon>Fungi</taxon>
        <taxon>Fungi incertae sedis</taxon>
        <taxon>Mucoromycota</taxon>
        <taxon>Glomeromycotina</taxon>
        <taxon>Glomeromycetes</taxon>
        <taxon>Diversisporales</taxon>
        <taxon>Acaulosporaceae</taxon>
        <taxon>Acaulospora</taxon>
    </lineage>
</organism>
<evidence type="ECO:0000313" key="1">
    <source>
        <dbReference type="EMBL" id="CAG8693892.1"/>
    </source>
</evidence>
<name>A0ACA9P8I0_9GLOM</name>
<dbReference type="EMBL" id="CAJVPT010030277">
    <property type="protein sequence ID" value="CAG8693892.1"/>
    <property type="molecule type" value="Genomic_DNA"/>
</dbReference>
<gene>
    <name evidence="1" type="ORF">ACOLOM_LOCUS9950</name>
</gene>
<reference evidence="1" key="1">
    <citation type="submission" date="2021-06" db="EMBL/GenBank/DDBJ databases">
        <authorList>
            <person name="Kallberg Y."/>
            <person name="Tangrot J."/>
            <person name="Rosling A."/>
        </authorList>
    </citation>
    <scope>NUCLEOTIDE SEQUENCE</scope>
    <source>
        <strain evidence="1">CL356</strain>
    </source>
</reference>
<sequence length="256" mass="29760">MLYQHEWVFLSAQNKYHVLKPDNYYWDFELVLPGSLIETIDTWNGSYFRYSLKAVVERSIFFSNLSTDRRIQINRCLVSNSLISLQGTFVFHSWENKAEYEISVSSKYFCLGGKIPIEITIRPLILGLKVFQIYCGFKEIITYKVRSKEVINERIICFTKNRSATFYEGVWSENREILISSRCLPDSENDQIRIQHELTFSIILQNEENKVFTELRNVLPVIITCPMGSIDDIILPAYSKGITENPSHLSSSLPDD</sequence>